<dbReference type="AlphaFoldDB" id="A0A5S9F7K4"/>
<dbReference type="InterPro" id="IPR058625">
    <property type="entry name" value="MdtA-like_BSH"/>
</dbReference>
<evidence type="ECO:0000256" key="1">
    <source>
        <dbReference type="ARBA" id="ARBA00009477"/>
    </source>
</evidence>
<evidence type="ECO:0000259" key="2">
    <source>
        <dbReference type="Pfam" id="PF25917"/>
    </source>
</evidence>
<dbReference type="Gene3D" id="2.40.50.100">
    <property type="match status" value="1"/>
</dbReference>
<dbReference type="RefSeq" id="WP_151971815.1">
    <property type="nucleotide sequence ID" value="NZ_AP019860.1"/>
</dbReference>
<keyword evidence="4" id="KW-1185">Reference proteome</keyword>
<dbReference type="KEGG" id="uam:UABAM_06234"/>
<evidence type="ECO:0000313" key="3">
    <source>
        <dbReference type="EMBL" id="BBM87819.1"/>
    </source>
</evidence>
<dbReference type="PANTHER" id="PTHR30469">
    <property type="entry name" value="MULTIDRUG RESISTANCE PROTEIN MDTA"/>
    <property type="match status" value="1"/>
</dbReference>
<gene>
    <name evidence="3" type="ORF">UABAM_06234</name>
</gene>
<accession>A0A5S9F7K4</accession>
<sequence>MRYILLCMLLFIGCNPSATKPKKRKKPPTSVSLKEHVTTLRKIVEKYETTGELVSVRQATLSAEVSGQIISRPIYVGDAVKKNQLLLSLEKELLAIEKKRLQQNIILEKARAYEAKSNLVRQQKLGIATTPQQLEKATTNYTIVQQNLAILQQNLRKVSVNISKTDIRAPFSGEISKVFVQENEFAQVSQPLVTITDRSTLKIVTGVPENVITKLSKKSEVQILIPSVERKYRSTVFCTYPVMNSNTKKIPVEIRIVNNNNFLYSGMFCRLYFRVGITKGIVVPFNFVKVAYDMYFVKVMQEQKFIEKRVAATLHKDGWLIMRGIKVGQKIQEY</sequence>
<reference evidence="3 4" key="1">
    <citation type="submission" date="2019-08" db="EMBL/GenBank/DDBJ databases">
        <title>Complete genome sequence of Candidatus Uab amorphum.</title>
        <authorList>
            <person name="Shiratori T."/>
            <person name="Suzuki S."/>
            <person name="Kakizawa Y."/>
            <person name="Ishida K."/>
        </authorList>
    </citation>
    <scope>NUCLEOTIDE SEQUENCE [LARGE SCALE GENOMIC DNA]</scope>
    <source>
        <strain evidence="3 4">SRT547</strain>
    </source>
</reference>
<organism evidence="3 4">
    <name type="scientific">Uabimicrobium amorphum</name>
    <dbReference type="NCBI Taxonomy" id="2596890"/>
    <lineage>
        <taxon>Bacteria</taxon>
        <taxon>Pseudomonadati</taxon>
        <taxon>Planctomycetota</taxon>
        <taxon>Candidatus Uabimicrobiia</taxon>
        <taxon>Candidatus Uabimicrobiales</taxon>
        <taxon>Candidatus Uabimicrobiaceae</taxon>
        <taxon>Candidatus Uabimicrobium</taxon>
    </lineage>
</organism>
<dbReference type="GO" id="GO:1990281">
    <property type="term" value="C:efflux pump complex"/>
    <property type="evidence" value="ECO:0007669"/>
    <property type="project" value="TreeGrafter"/>
</dbReference>
<dbReference type="OrthoDB" id="5318766at2"/>
<dbReference type="GO" id="GO:0015562">
    <property type="term" value="F:efflux transmembrane transporter activity"/>
    <property type="evidence" value="ECO:0007669"/>
    <property type="project" value="TreeGrafter"/>
</dbReference>
<dbReference type="NCBIfam" id="TIGR01730">
    <property type="entry name" value="RND_mfp"/>
    <property type="match status" value="1"/>
</dbReference>
<dbReference type="Pfam" id="PF25917">
    <property type="entry name" value="BSH_RND"/>
    <property type="match status" value="1"/>
</dbReference>
<evidence type="ECO:0000313" key="4">
    <source>
        <dbReference type="Proteomes" id="UP000326354"/>
    </source>
</evidence>
<dbReference type="Proteomes" id="UP000326354">
    <property type="component" value="Chromosome"/>
</dbReference>
<dbReference type="Gene3D" id="2.40.30.170">
    <property type="match status" value="1"/>
</dbReference>
<dbReference type="SUPFAM" id="SSF111369">
    <property type="entry name" value="HlyD-like secretion proteins"/>
    <property type="match status" value="1"/>
</dbReference>
<name>A0A5S9F7K4_UABAM</name>
<dbReference type="InterPro" id="IPR006143">
    <property type="entry name" value="RND_pump_MFP"/>
</dbReference>
<dbReference type="Gene3D" id="1.10.287.470">
    <property type="entry name" value="Helix hairpin bin"/>
    <property type="match status" value="1"/>
</dbReference>
<dbReference type="EMBL" id="AP019860">
    <property type="protein sequence ID" value="BBM87819.1"/>
    <property type="molecule type" value="Genomic_DNA"/>
</dbReference>
<protein>
    <submittedName>
        <fullName evidence="3">Secretion protein HlyD</fullName>
    </submittedName>
</protein>
<comment type="similarity">
    <text evidence="1">Belongs to the membrane fusion protein (MFP) (TC 8.A.1) family.</text>
</comment>
<feature type="domain" description="Multidrug resistance protein MdtA-like barrel-sandwich hybrid" evidence="2">
    <location>
        <begin position="57"/>
        <end position="196"/>
    </location>
</feature>
<proteinExistence type="inferred from homology"/>